<dbReference type="InterPro" id="IPR041698">
    <property type="entry name" value="Methyltransf_25"/>
</dbReference>
<dbReference type="CDD" id="cd02440">
    <property type="entry name" value="AdoMet_MTases"/>
    <property type="match status" value="1"/>
</dbReference>
<dbReference type="GO" id="GO:0008168">
    <property type="term" value="F:methyltransferase activity"/>
    <property type="evidence" value="ECO:0007669"/>
    <property type="project" value="UniProtKB-KW"/>
</dbReference>
<evidence type="ECO:0000313" key="3">
    <source>
        <dbReference type="Proteomes" id="UP000275356"/>
    </source>
</evidence>
<sequence length="510" mass="57142">MVTLLAMRYVLFPGRHHLVTRFQVASLRRLLAQHPGAEVVWAITSADHGGTRRNPIPGSRRLGLVEAVAEHEALASLTYLVVNRRPKPDFAHYVVEEIRTQTGGRVAMTPENTVVACSTPAVIADYEALGFPIDTVELGLDEARPWDVVEAIVAAGPGWADDAWVAERLHPVARRHYLRYGLAETIQQIHADPLVDTDDGDITVTRDYASYRAAFEDNAWRKVGEFADAVRPGRIVDVGCATGQTIKLLSERPELFESDFYGVEVARQLYEICLQRTAGGEFGDANVFFHQRNIMQSRLFEPDSVDTVITMALTHEIESYLGREALLEFCSRVHTMLRPGGVWINYDVVGPDDGDEVVLARLTTADGADGPIDGPIAGLSSRARFERFAHDFRREEGDGITYDTVVVDGEEHVRLTRSALYEFLAKKDYVESWYSEAHERFCFFSPGEWTGLLERNGFVCTTRTRPIRNPWLIEHRFAPAARVLRLTDEGPVPDPWSWTNVLLVAEKPLG</sequence>
<dbReference type="SUPFAM" id="SSF53335">
    <property type="entry name" value="S-adenosyl-L-methionine-dependent methyltransferases"/>
    <property type="match status" value="1"/>
</dbReference>
<dbReference type="EMBL" id="RKHQ01000001">
    <property type="protein sequence ID" value="ROR97302.1"/>
    <property type="molecule type" value="Genomic_DNA"/>
</dbReference>
<dbReference type="Proteomes" id="UP000275356">
    <property type="component" value="Unassembled WGS sequence"/>
</dbReference>
<dbReference type="InterPro" id="IPR029063">
    <property type="entry name" value="SAM-dependent_MTases_sf"/>
</dbReference>
<dbReference type="AlphaFoldDB" id="A0A3N2DC63"/>
<keyword evidence="2" id="KW-0489">Methyltransferase</keyword>
<accession>A0A3N2DC63</accession>
<evidence type="ECO:0000259" key="1">
    <source>
        <dbReference type="Pfam" id="PF13649"/>
    </source>
</evidence>
<feature type="domain" description="Methyltransferase" evidence="1">
    <location>
        <begin position="235"/>
        <end position="341"/>
    </location>
</feature>
<proteinExistence type="predicted"/>
<dbReference type="Pfam" id="PF13649">
    <property type="entry name" value="Methyltransf_25"/>
    <property type="match status" value="1"/>
</dbReference>
<keyword evidence="3" id="KW-1185">Reference proteome</keyword>
<protein>
    <submittedName>
        <fullName evidence="2">Methyltransferase family protein</fullName>
    </submittedName>
</protein>
<comment type="caution">
    <text evidence="2">The sequence shown here is derived from an EMBL/GenBank/DDBJ whole genome shotgun (WGS) entry which is preliminary data.</text>
</comment>
<reference evidence="2 3" key="1">
    <citation type="submission" date="2018-11" db="EMBL/GenBank/DDBJ databases">
        <title>Sequencing the genomes of 1000 actinobacteria strains.</title>
        <authorList>
            <person name="Klenk H.-P."/>
        </authorList>
    </citation>
    <scope>NUCLEOTIDE SEQUENCE [LARGE SCALE GENOMIC DNA]</scope>
    <source>
        <strain evidence="2 3">DSM 13521</strain>
    </source>
</reference>
<evidence type="ECO:0000313" key="2">
    <source>
        <dbReference type="EMBL" id="ROR97302.1"/>
    </source>
</evidence>
<organism evidence="2 3">
    <name type="scientific">Salana multivorans</name>
    <dbReference type="NCBI Taxonomy" id="120377"/>
    <lineage>
        <taxon>Bacteria</taxon>
        <taxon>Bacillati</taxon>
        <taxon>Actinomycetota</taxon>
        <taxon>Actinomycetes</taxon>
        <taxon>Micrococcales</taxon>
        <taxon>Beutenbergiaceae</taxon>
        <taxon>Salana</taxon>
    </lineage>
</organism>
<name>A0A3N2DC63_9MICO</name>
<keyword evidence="2" id="KW-0808">Transferase</keyword>
<dbReference type="GO" id="GO:0032259">
    <property type="term" value="P:methylation"/>
    <property type="evidence" value="ECO:0007669"/>
    <property type="project" value="UniProtKB-KW"/>
</dbReference>
<gene>
    <name evidence="2" type="ORF">EDD28_1899</name>
</gene>
<dbReference type="Gene3D" id="3.40.50.150">
    <property type="entry name" value="Vaccinia Virus protein VP39"/>
    <property type="match status" value="1"/>
</dbReference>